<dbReference type="AlphaFoldDB" id="A0A6F8PM53"/>
<keyword evidence="3 6" id="KW-0812">Transmembrane</keyword>
<organism evidence="7 8">
    <name type="scientific">Thiosulfativibrio zosterae</name>
    <dbReference type="NCBI Taxonomy" id="2675053"/>
    <lineage>
        <taxon>Bacteria</taxon>
        <taxon>Pseudomonadati</taxon>
        <taxon>Pseudomonadota</taxon>
        <taxon>Gammaproteobacteria</taxon>
        <taxon>Thiotrichales</taxon>
        <taxon>Piscirickettsiaceae</taxon>
        <taxon>Thiosulfativibrio</taxon>
    </lineage>
</organism>
<feature type="transmembrane region" description="Helical" evidence="6">
    <location>
        <begin position="85"/>
        <end position="107"/>
    </location>
</feature>
<keyword evidence="5 6" id="KW-0472">Membrane</keyword>
<keyword evidence="2" id="KW-1003">Cell membrane</keyword>
<keyword evidence="7" id="KW-0378">Hydrolase</keyword>
<reference evidence="8" key="1">
    <citation type="submission" date="2019-11" db="EMBL/GenBank/DDBJ databases">
        <title>Isolation and characterization of two novel species in the genus Thiomicrorhabdus.</title>
        <authorList>
            <person name="Mochizuki J."/>
            <person name="Kojima H."/>
            <person name="Fukui M."/>
        </authorList>
    </citation>
    <scope>NUCLEOTIDE SEQUENCE [LARGE SCALE GENOMIC DNA]</scope>
    <source>
        <strain evidence="8">AkT22</strain>
    </source>
</reference>
<sequence length="120" mass="13559">MQFLTVMTLLLIFQLSGELLVLSWDLPVPGPVLGMMLMFLVLLFKHKVAHQMRPATEQLLSHLSLLFIPAGVGVMVHVVRLEQEWIAILVAIFLSTLIGLLVTAWTMQLMMKLLHSKDIK</sequence>
<proteinExistence type="predicted"/>
<dbReference type="InterPro" id="IPR005538">
    <property type="entry name" value="LrgA/CidA"/>
</dbReference>
<evidence type="ECO:0000313" key="8">
    <source>
        <dbReference type="Proteomes" id="UP000501466"/>
    </source>
</evidence>
<keyword evidence="8" id="KW-1185">Reference proteome</keyword>
<feature type="transmembrane region" description="Helical" evidence="6">
    <location>
        <begin position="27"/>
        <end position="44"/>
    </location>
</feature>
<keyword evidence="4 6" id="KW-1133">Transmembrane helix</keyword>
<feature type="transmembrane region" description="Helical" evidence="6">
    <location>
        <begin position="59"/>
        <end position="79"/>
    </location>
</feature>
<dbReference type="GO" id="GO:0005886">
    <property type="term" value="C:plasma membrane"/>
    <property type="evidence" value="ECO:0007669"/>
    <property type="project" value="UniProtKB-SubCell"/>
</dbReference>
<dbReference type="PANTHER" id="PTHR33931">
    <property type="entry name" value="HOLIN-LIKE PROTEIN CIDA-RELATED"/>
    <property type="match status" value="1"/>
</dbReference>
<evidence type="ECO:0000256" key="3">
    <source>
        <dbReference type="ARBA" id="ARBA00022692"/>
    </source>
</evidence>
<dbReference type="Proteomes" id="UP000501466">
    <property type="component" value="Chromosome"/>
</dbReference>
<protein>
    <submittedName>
        <fullName evidence="7">Murein hydrolase transporter LrgA</fullName>
    </submittedName>
</protein>
<dbReference type="Pfam" id="PF03788">
    <property type="entry name" value="LrgA"/>
    <property type="match status" value="1"/>
</dbReference>
<dbReference type="EMBL" id="AP021888">
    <property type="protein sequence ID" value="BBP43191.1"/>
    <property type="molecule type" value="Genomic_DNA"/>
</dbReference>
<evidence type="ECO:0000313" key="7">
    <source>
        <dbReference type="EMBL" id="BBP43191.1"/>
    </source>
</evidence>
<accession>A0A6F8PM53</accession>
<evidence type="ECO:0000256" key="1">
    <source>
        <dbReference type="ARBA" id="ARBA00004651"/>
    </source>
</evidence>
<dbReference type="RefSeq" id="WP_173291016.1">
    <property type="nucleotide sequence ID" value="NZ_AP021888.1"/>
</dbReference>
<evidence type="ECO:0000256" key="2">
    <source>
        <dbReference type="ARBA" id="ARBA00022475"/>
    </source>
</evidence>
<name>A0A6F8PM53_9GAMM</name>
<gene>
    <name evidence="7" type="ORF">THMIRHAT_09370</name>
</gene>
<evidence type="ECO:0000256" key="6">
    <source>
        <dbReference type="SAM" id="Phobius"/>
    </source>
</evidence>
<dbReference type="KEGG" id="tzo:THMIRHAT_09370"/>
<comment type="subcellular location">
    <subcellularLocation>
        <location evidence="1">Cell membrane</location>
        <topology evidence="1">Multi-pass membrane protein</topology>
    </subcellularLocation>
</comment>
<evidence type="ECO:0000256" key="4">
    <source>
        <dbReference type="ARBA" id="ARBA00022989"/>
    </source>
</evidence>
<evidence type="ECO:0000256" key="5">
    <source>
        <dbReference type="ARBA" id="ARBA00023136"/>
    </source>
</evidence>
<dbReference type="GO" id="GO:0016787">
    <property type="term" value="F:hydrolase activity"/>
    <property type="evidence" value="ECO:0007669"/>
    <property type="project" value="UniProtKB-KW"/>
</dbReference>
<dbReference type="PANTHER" id="PTHR33931:SF2">
    <property type="entry name" value="HOLIN-LIKE PROTEIN CIDA"/>
    <property type="match status" value="1"/>
</dbReference>